<proteinExistence type="predicted"/>
<dbReference type="STRING" id="648782.SAMN04488554_4105"/>
<protein>
    <submittedName>
        <fullName evidence="2">Glycosyl transferase family 2</fullName>
    </submittedName>
</protein>
<evidence type="ECO:0000313" key="2">
    <source>
        <dbReference type="EMBL" id="SEE98317.1"/>
    </source>
</evidence>
<dbReference type="CDD" id="cd00761">
    <property type="entry name" value="Glyco_tranf_GTA_type"/>
    <property type="match status" value="1"/>
</dbReference>
<gene>
    <name evidence="2" type="ORF">SAMN04488554_4105</name>
</gene>
<dbReference type="AlphaFoldDB" id="A0A1H5NBR8"/>
<dbReference type="InterPro" id="IPR001173">
    <property type="entry name" value="Glyco_trans_2-like"/>
</dbReference>
<dbReference type="PANTHER" id="PTHR43685">
    <property type="entry name" value="GLYCOSYLTRANSFERASE"/>
    <property type="match status" value="1"/>
</dbReference>
<sequence>MSLVQRLGEQSVTVLRVPDSEVLRRPFGYAYAAIRTGSRAVPDLLARVATAGRWDARTLLRGALERELPDEATSGRRLKVTAALAAVWATGSATQEAALATYLTLAETVGADQLDPPSQQLLAQLALLTGQDAAVRDLALTRIAPIVRHYLTVDRTNPWLGCLDADAQVHAGAELPSARVRTAWERLLGAEFAKAGLTGPSVTPDAPTLYDGLTCERPPAVDGPLVTVVMPCYRPDAGLLTSVRSILAQSHENLEILMVDDASGPGSAHWFDACRELDPRIRVIQAERNGGTYAARNLALHAARGELITFQDADDWSHPARIAAQVAAVSKDEEAAGSVSDAIRAKDDLTHQWLGYPARRRNASSLMVRRAVVEAVGGFDPVRKSADSEFYERIQHAWGPVLDVPVPLAITRLRAGTLSRSDFRYQWTAPDRLIYRDQFRHWHATTDHLVQRDDSERPFPAPASFLGAHGARARLHLDLLVLADLSTADGVAALQAAVEDAGTAATVGVLHREDALAGHSRRPEIHAEALDLAASGQCLLVSSTDPLEADLVLVPQVNVLLTQHRPVPDVRTFEVLLVPQVPRDPDGVIDHVALAEEARALFCTRPRWAAASIEDYQALLEDGFERLVLLSDEMATIVGANEPGGSD</sequence>
<dbReference type="Proteomes" id="UP000199220">
    <property type="component" value="Unassembled WGS sequence"/>
</dbReference>
<dbReference type="InterPro" id="IPR029044">
    <property type="entry name" value="Nucleotide-diphossugar_trans"/>
</dbReference>
<feature type="domain" description="Glycosyltransferase 2-like" evidence="1">
    <location>
        <begin position="227"/>
        <end position="353"/>
    </location>
</feature>
<dbReference type="PANTHER" id="PTHR43685:SF2">
    <property type="entry name" value="GLYCOSYLTRANSFERASE 2-LIKE DOMAIN-CONTAINING PROTEIN"/>
    <property type="match status" value="1"/>
</dbReference>
<accession>A0A1H5NBR8</accession>
<dbReference type="Gene3D" id="3.90.550.10">
    <property type="entry name" value="Spore Coat Polysaccharide Biosynthesis Protein SpsA, Chain A"/>
    <property type="match status" value="1"/>
</dbReference>
<dbReference type="Pfam" id="PF00535">
    <property type="entry name" value="Glycos_transf_2"/>
    <property type="match status" value="1"/>
</dbReference>
<name>A0A1H5NBR8_9MICO</name>
<organism evidence="2 3">
    <name type="scientific">Ruania alba</name>
    <dbReference type="NCBI Taxonomy" id="648782"/>
    <lineage>
        <taxon>Bacteria</taxon>
        <taxon>Bacillati</taxon>
        <taxon>Actinomycetota</taxon>
        <taxon>Actinomycetes</taxon>
        <taxon>Micrococcales</taxon>
        <taxon>Ruaniaceae</taxon>
        <taxon>Ruania</taxon>
    </lineage>
</organism>
<reference evidence="3" key="1">
    <citation type="submission" date="2016-10" db="EMBL/GenBank/DDBJ databases">
        <authorList>
            <person name="Varghese N."/>
            <person name="Submissions S."/>
        </authorList>
    </citation>
    <scope>NUCLEOTIDE SEQUENCE [LARGE SCALE GENOMIC DNA]</scope>
    <source>
        <strain evidence="3">DSM 21368</strain>
    </source>
</reference>
<keyword evidence="3" id="KW-1185">Reference proteome</keyword>
<evidence type="ECO:0000313" key="3">
    <source>
        <dbReference type="Proteomes" id="UP000199220"/>
    </source>
</evidence>
<keyword evidence="2" id="KW-0808">Transferase</keyword>
<evidence type="ECO:0000259" key="1">
    <source>
        <dbReference type="Pfam" id="PF00535"/>
    </source>
</evidence>
<dbReference type="GO" id="GO:0016740">
    <property type="term" value="F:transferase activity"/>
    <property type="evidence" value="ECO:0007669"/>
    <property type="project" value="UniProtKB-KW"/>
</dbReference>
<dbReference type="InterPro" id="IPR050834">
    <property type="entry name" value="Glycosyltransf_2"/>
</dbReference>
<dbReference type="SUPFAM" id="SSF53448">
    <property type="entry name" value="Nucleotide-diphospho-sugar transferases"/>
    <property type="match status" value="1"/>
</dbReference>
<dbReference type="EMBL" id="FNTX01000002">
    <property type="protein sequence ID" value="SEE98317.1"/>
    <property type="molecule type" value="Genomic_DNA"/>
</dbReference>